<dbReference type="EMBL" id="JWZX01001527">
    <property type="protein sequence ID" value="KOO33402.1"/>
    <property type="molecule type" value="Genomic_DNA"/>
</dbReference>
<evidence type="ECO:0000256" key="2">
    <source>
        <dbReference type="PROSITE-ProRule" id="PRU00087"/>
    </source>
</evidence>
<dbReference type="InterPro" id="IPR013783">
    <property type="entry name" value="Ig-like_fold"/>
</dbReference>
<accession>A0A0M0K471</accession>
<keyword evidence="5" id="KW-1185">Reference proteome</keyword>
<feature type="region of interest" description="Disordered" evidence="3">
    <location>
        <begin position="354"/>
        <end position="373"/>
    </location>
</feature>
<feature type="compositionally biased region" description="Low complexity" evidence="3">
    <location>
        <begin position="8"/>
        <end position="45"/>
    </location>
</feature>
<keyword evidence="1" id="KW-0677">Repeat</keyword>
<dbReference type="Gene3D" id="2.60.40.10">
    <property type="entry name" value="Immunoglobulins"/>
    <property type="match status" value="5"/>
</dbReference>
<feature type="compositionally biased region" description="Low complexity" evidence="3">
    <location>
        <begin position="892"/>
        <end position="908"/>
    </location>
</feature>
<feature type="region of interest" description="Disordered" evidence="3">
    <location>
        <begin position="833"/>
        <end position="864"/>
    </location>
</feature>
<feature type="compositionally biased region" description="Basic and acidic residues" evidence="3">
    <location>
        <begin position="1032"/>
        <end position="1073"/>
    </location>
</feature>
<feature type="region of interest" description="Disordered" evidence="3">
    <location>
        <begin position="892"/>
        <end position="1200"/>
    </location>
</feature>
<evidence type="ECO:0000313" key="4">
    <source>
        <dbReference type="EMBL" id="KOO33402.1"/>
    </source>
</evidence>
<dbReference type="SUPFAM" id="SSF81296">
    <property type="entry name" value="E set domains"/>
    <property type="match status" value="4"/>
</dbReference>
<dbReference type="GO" id="GO:0030036">
    <property type="term" value="P:actin cytoskeleton organization"/>
    <property type="evidence" value="ECO:0007669"/>
    <property type="project" value="InterPro"/>
</dbReference>
<evidence type="ECO:0000313" key="5">
    <source>
        <dbReference type="Proteomes" id="UP000037460"/>
    </source>
</evidence>
<dbReference type="InterPro" id="IPR001298">
    <property type="entry name" value="Filamin/ABP280_rpt"/>
</dbReference>
<proteinExistence type="predicted"/>
<sequence length="1211" mass="124344">MLAEVPMAAAPQTSGAAAAAPPVRGVAAPAVPAAAATAPARPPGAKLTKQGTSKLRVQQPVEPEVPQAPPGVRGGTHLSDLPPAAASCKVEGTGLSLAIVRQAASFTIDSRDAEGTPLHKGGAKFFVALRGSALVHSKMTHAEDVDVWVELLAKAPHYEAPPNLYGSRLEAAAGAQAATAAADGGEGEGAAVNASSLLADGGEGLSSGASYAKLDAGERQKHLQLWARRLAADRAIAAASAANAAKLAADSQAVVAAPITLNLVNEMSSDDHGGVGFAFGGVDPGTLKAKGQLFKQHTVHYSIGRAGTYKLHVGLRQQSAPLPGSPFMLTIKPGVAYAPSTRLPARAVELIASDGPGSHAQSSPNRGTPSGSSPAFFGGGVGLEWYTMTLVAADKMGNHCIEGGANVTCESPDARLNTKCVDNSDGTYLLGWRSEIASTYALHVKIDGIHVIGSPTALTMLSTTPCVACCEISGVGLSRTTAGKPASIRVRLKDKFKNASAPRKEMTFGLAMLPSEVVVAKPEKKEKRQIGAPTLGARSKEAEASAEEASLMKAKLKDRFKDTDPSMAFEGTWVGNEYEIRYIAREAGDFELNVWAQLDKSAPRERLPGAPFVVHVTEARAHASGSLVEHDIGEKRTMTAGEKVSLKVMLRDQYNNASNVGDEALTATLEAPDGATPLAFKPRYGAGEFEAMYETKLKGTHKICVKLAGVDVQGSPITFSVVPSQALASKSMLNVHTMEVPLLTHNPCNLLVQLVDRFGNTLEKGGARVDARALGAAAGTCTTEDRKDGTYLISFQVQAAGDYKVSVRLENKDELAPLTLNFVAGQPKPLAEAPAAAPAVAPKGGKGSKERSADKGAKPSSKALVPDTLASVALPPPSPAKPLLAAPAAGATVGDGAASSAGEGAAAPKPKKEKGAALPAKKPPAKDGTGATAKDETEAAEGANKSAVAAEGHGAASKVTASKVTESKVTASKVTEDAAAADATQATARTGAVHVGASTAPEGDDHASAGEGGRGKHLMPKKEKGGASPAKKAKDKEGGGKSARPKDKAAEDKEGGGKSARLKDKAEDNDKGLKSPLKTPKKQKSARFDPDTMDDAAAEKLKSAVATKAVPSAMPIAKKPPKAPLPKGVNGKDARASESASGLTQLPQAAALPPQPVSFEPLADARADGTLVDPPTAAEHEHSTETPAPKHKQKTDRGTADLRARIMSRGF</sequence>
<feature type="compositionally biased region" description="Basic and acidic residues" evidence="3">
    <location>
        <begin position="847"/>
        <end position="857"/>
    </location>
</feature>
<dbReference type="GO" id="GO:0051015">
    <property type="term" value="F:actin filament binding"/>
    <property type="evidence" value="ECO:0007669"/>
    <property type="project" value="InterPro"/>
</dbReference>
<comment type="caution">
    <text evidence="4">The sequence shown here is derived from an EMBL/GenBank/DDBJ whole genome shotgun (WGS) entry which is preliminary data.</text>
</comment>
<dbReference type="PROSITE" id="PS50194">
    <property type="entry name" value="FILAMIN_REPEAT"/>
    <property type="match status" value="3"/>
</dbReference>
<dbReference type="InterPro" id="IPR014756">
    <property type="entry name" value="Ig_E-set"/>
</dbReference>
<dbReference type="PANTHER" id="PTHR38537:SF8">
    <property type="entry name" value="FILAMIN-A"/>
    <property type="match status" value="1"/>
</dbReference>
<organism evidence="4 5">
    <name type="scientific">Chrysochromulina tobinii</name>
    <dbReference type="NCBI Taxonomy" id="1460289"/>
    <lineage>
        <taxon>Eukaryota</taxon>
        <taxon>Haptista</taxon>
        <taxon>Haptophyta</taxon>
        <taxon>Prymnesiophyceae</taxon>
        <taxon>Prymnesiales</taxon>
        <taxon>Chrysochromulinaceae</taxon>
        <taxon>Chrysochromulina</taxon>
    </lineage>
</organism>
<dbReference type="InterPro" id="IPR017868">
    <property type="entry name" value="Filamin/ABP280_repeat-like"/>
</dbReference>
<dbReference type="InterPro" id="IPR044801">
    <property type="entry name" value="Filamin"/>
</dbReference>
<feature type="repeat" description="Filamin" evidence="2">
    <location>
        <begin position="402"/>
        <end position="460"/>
    </location>
</feature>
<reference evidence="5" key="1">
    <citation type="journal article" date="2015" name="PLoS Genet.">
        <title>Genome Sequence and Transcriptome Analyses of Chrysochromulina tobin: Metabolic Tools for Enhanced Algal Fitness in the Prominent Order Prymnesiales (Haptophyceae).</title>
        <authorList>
            <person name="Hovde B.T."/>
            <person name="Deodato C.R."/>
            <person name="Hunsperger H.M."/>
            <person name="Ryken S.A."/>
            <person name="Yost W."/>
            <person name="Jha R.K."/>
            <person name="Patterson J."/>
            <person name="Monnat R.J. Jr."/>
            <person name="Barlow S.B."/>
            <person name="Starkenburg S.R."/>
            <person name="Cattolico R.A."/>
        </authorList>
    </citation>
    <scope>NUCLEOTIDE SEQUENCE</scope>
    <source>
        <strain evidence="5">CCMP291</strain>
    </source>
</reference>
<evidence type="ECO:0000256" key="3">
    <source>
        <dbReference type="SAM" id="MobiDB-lite"/>
    </source>
</evidence>
<dbReference type="PANTHER" id="PTHR38537">
    <property type="entry name" value="JITTERBUG, ISOFORM N"/>
    <property type="match status" value="1"/>
</dbReference>
<evidence type="ECO:0000256" key="1">
    <source>
        <dbReference type="ARBA" id="ARBA00022737"/>
    </source>
</evidence>
<feature type="repeat" description="Filamin" evidence="2">
    <location>
        <begin position="633"/>
        <end position="721"/>
    </location>
</feature>
<feature type="repeat" description="Filamin" evidence="2">
    <location>
        <begin position="297"/>
        <end position="331"/>
    </location>
</feature>
<dbReference type="AlphaFoldDB" id="A0A0M0K471"/>
<dbReference type="SMART" id="SM00557">
    <property type="entry name" value="IG_FLMN"/>
    <property type="match status" value="2"/>
</dbReference>
<dbReference type="Proteomes" id="UP000037460">
    <property type="component" value="Unassembled WGS sequence"/>
</dbReference>
<gene>
    <name evidence="4" type="ORF">Ctob_008765</name>
</gene>
<protein>
    <submittedName>
        <fullName evidence="4">Btb poz domain containing protein</fullName>
    </submittedName>
</protein>
<name>A0A0M0K471_9EUKA</name>
<feature type="compositionally biased region" description="Low complexity" evidence="3">
    <location>
        <begin position="833"/>
        <end position="843"/>
    </location>
</feature>
<feature type="region of interest" description="Disordered" evidence="3">
    <location>
        <begin position="1"/>
        <end position="72"/>
    </location>
</feature>
<feature type="compositionally biased region" description="Polar residues" evidence="3">
    <location>
        <begin position="959"/>
        <end position="969"/>
    </location>
</feature>
<feature type="compositionally biased region" description="Low complexity" evidence="3">
    <location>
        <begin position="1143"/>
        <end position="1152"/>
    </location>
</feature>
<feature type="compositionally biased region" description="Low complexity" evidence="3">
    <location>
        <begin position="970"/>
        <end position="992"/>
    </location>
</feature>